<dbReference type="OrthoDB" id="9793869at2"/>
<reference evidence="3 5" key="1">
    <citation type="submission" date="2014-08" db="EMBL/GenBank/DDBJ databases">
        <title>Chaperone-usher fimbriae in a diverse selection of Gallibacterium genomes.</title>
        <authorList>
            <person name="Kudirkiene E."/>
            <person name="Bager R.J."/>
            <person name="Johnson T.J."/>
            <person name="Bojesen A.M."/>
        </authorList>
    </citation>
    <scope>NUCLEOTIDE SEQUENCE [LARGE SCALE GENOMIC DNA]</scope>
    <source>
        <strain evidence="3 5">20558/3kl.</strain>
    </source>
</reference>
<dbReference type="RefSeq" id="WP_039083485.1">
    <property type="nucleotide sequence ID" value="NZ_CP110225.1"/>
</dbReference>
<dbReference type="EMBL" id="JPXS01000012">
    <property type="protein sequence ID" value="KGQ33748.1"/>
    <property type="molecule type" value="Genomic_DNA"/>
</dbReference>
<protein>
    <submittedName>
        <fullName evidence="3">XRE family transcriptional regulator</fullName>
    </submittedName>
</protein>
<dbReference type="InterPro" id="IPR001387">
    <property type="entry name" value="Cro/C1-type_HTH"/>
</dbReference>
<dbReference type="EMBL" id="JTJO01000032">
    <property type="protein sequence ID" value="OBW98393.1"/>
    <property type="molecule type" value="Genomic_DNA"/>
</dbReference>
<dbReference type="SMART" id="SM00530">
    <property type="entry name" value="HTH_XRE"/>
    <property type="match status" value="1"/>
</dbReference>
<evidence type="ECO:0000259" key="2">
    <source>
        <dbReference type="PROSITE" id="PS50943"/>
    </source>
</evidence>
<feature type="domain" description="HTH cro/C1-type" evidence="2">
    <location>
        <begin position="23"/>
        <end position="70"/>
    </location>
</feature>
<dbReference type="GO" id="GO:0003677">
    <property type="term" value="F:DNA binding"/>
    <property type="evidence" value="ECO:0007669"/>
    <property type="project" value="UniProtKB-KW"/>
</dbReference>
<proteinExistence type="predicted"/>
<dbReference type="Proteomes" id="UP000092643">
    <property type="component" value="Unassembled WGS sequence"/>
</dbReference>
<dbReference type="Proteomes" id="UP000030526">
    <property type="component" value="Unassembled WGS sequence"/>
</dbReference>
<dbReference type="PATRIC" id="fig|750.21.peg.420"/>
<dbReference type="CDD" id="cd00093">
    <property type="entry name" value="HTH_XRE"/>
    <property type="match status" value="1"/>
</dbReference>
<evidence type="ECO:0000256" key="1">
    <source>
        <dbReference type="ARBA" id="ARBA00023125"/>
    </source>
</evidence>
<evidence type="ECO:0000313" key="4">
    <source>
        <dbReference type="EMBL" id="OBW98393.1"/>
    </source>
</evidence>
<gene>
    <name evidence="3" type="ORF">JP32_02115</name>
    <name evidence="4" type="ORF">QV03_06925</name>
</gene>
<reference evidence="4 6" key="2">
    <citation type="submission" date="2014-11" db="EMBL/GenBank/DDBJ databases">
        <title>Pan-genome of Gallibacterium spp.</title>
        <authorList>
            <person name="Kudirkiene E."/>
            <person name="Bojesen A.M."/>
        </authorList>
    </citation>
    <scope>NUCLEOTIDE SEQUENCE [LARGE SCALE GENOMIC DNA]</scope>
    <source>
        <strain evidence="4 6">F 279</strain>
    </source>
</reference>
<dbReference type="AlphaFoldDB" id="A0A0A2XNG6"/>
<accession>A0A0A2XNG6</accession>
<evidence type="ECO:0000313" key="5">
    <source>
        <dbReference type="Proteomes" id="UP000030526"/>
    </source>
</evidence>
<keyword evidence="1" id="KW-0238">DNA-binding</keyword>
<dbReference type="SUPFAM" id="SSF47413">
    <property type="entry name" value="lambda repressor-like DNA-binding domains"/>
    <property type="match status" value="1"/>
</dbReference>
<dbReference type="NCBIfam" id="TIGR02607">
    <property type="entry name" value="antidote_HigA"/>
    <property type="match status" value="1"/>
</dbReference>
<name>A0A0A2XNG6_9PAST</name>
<comment type="caution">
    <text evidence="3">The sequence shown here is derived from an EMBL/GenBank/DDBJ whole genome shotgun (WGS) entry which is preliminary data.</text>
</comment>
<dbReference type="InterPro" id="IPR013430">
    <property type="entry name" value="Toxin_antidote_HigA"/>
</dbReference>
<evidence type="ECO:0000313" key="3">
    <source>
        <dbReference type="EMBL" id="KGQ33748.1"/>
    </source>
</evidence>
<dbReference type="PROSITE" id="PS50943">
    <property type="entry name" value="HTH_CROC1"/>
    <property type="match status" value="1"/>
</dbReference>
<dbReference type="Pfam" id="PF01381">
    <property type="entry name" value="HTH_3"/>
    <property type="match status" value="1"/>
</dbReference>
<dbReference type="InterPro" id="IPR010982">
    <property type="entry name" value="Lambda_DNA-bd_dom_sf"/>
</dbReference>
<organism evidence="3 5">
    <name type="scientific">Gallibacterium anatis</name>
    <dbReference type="NCBI Taxonomy" id="750"/>
    <lineage>
        <taxon>Bacteria</taxon>
        <taxon>Pseudomonadati</taxon>
        <taxon>Pseudomonadota</taxon>
        <taxon>Gammaproteobacteria</taxon>
        <taxon>Pasteurellales</taxon>
        <taxon>Pasteurellaceae</taxon>
        <taxon>Gallibacterium</taxon>
    </lineage>
</organism>
<sequence length="108" mass="12128">MKEREVPLVHPGEILLEDWLIPLNISQYALAKAINVPPRRINEIVQGKRGITVDTALRLAAFFGTDAQSWLNLQTHYDAQITEEKIAVALAEIKPFNQASTQTQHLAQ</sequence>
<dbReference type="Gene3D" id="1.10.260.40">
    <property type="entry name" value="lambda repressor-like DNA-binding domains"/>
    <property type="match status" value="1"/>
</dbReference>
<evidence type="ECO:0000313" key="6">
    <source>
        <dbReference type="Proteomes" id="UP000092643"/>
    </source>
</evidence>
<dbReference type="PANTHER" id="PTHR36924:SF1">
    <property type="entry name" value="ANTITOXIN HIGA-1"/>
    <property type="match status" value="1"/>
</dbReference>
<dbReference type="PANTHER" id="PTHR36924">
    <property type="entry name" value="ANTITOXIN HIGA-1"/>
    <property type="match status" value="1"/>
</dbReference>